<evidence type="ECO:0000313" key="2">
    <source>
        <dbReference type="EMBL" id="PSU34777.1"/>
    </source>
</evidence>
<proteinExistence type="predicted"/>
<dbReference type="Proteomes" id="UP000241222">
    <property type="component" value="Unassembled WGS sequence"/>
</dbReference>
<dbReference type="InterPro" id="IPR016187">
    <property type="entry name" value="CTDL_fold"/>
</dbReference>
<protein>
    <submittedName>
        <fullName evidence="2">Sulfatase</fullName>
    </submittedName>
</protein>
<name>A0A2T3J150_9GAMM</name>
<feature type="domain" description="Sulfatase-modifying factor enzyme-like" evidence="1">
    <location>
        <begin position="44"/>
        <end position="265"/>
    </location>
</feature>
<dbReference type="Gene3D" id="3.90.1580.10">
    <property type="entry name" value="paralog of FGE (formylglycine-generating enzyme)"/>
    <property type="match status" value="1"/>
</dbReference>
<dbReference type="InterPro" id="IPR005532">
    <property type="entry name" value="SUMF_dom"/>
</dbReference>
<dbReference type="Pfam" id="PF03781">
    <property type="entry name" value="FGE-sulfatase"/>
    <property type="match status" value="1"/>
</dbReference>
<accession>A0A2T3J150</accession>
<sequence length="268" mass="29651">MPSPTLKRTVIITLSGFTLIAATAWFNTVLFASEPHPVMKQIEADMVLVEGGQFEMGSNLTEASKAETPARTVSVDSFYISKYEVTQALFESVMGSSMSYFSDPNVPVNNLSWQQANYFIEHLNTLTGANYRLPTEAEWEFAAKGGNQSQGYTYSGSNNIDDVAWYSGNANNRAHPVGQKKPNELGLYDMTGNVGEFVIDAYDEGFYRYGPTDNPNNAQDSNVGLAHKSVRGGSFSYDDTLSENFRRDFASQNILMADMGLRLVRDTE</sequence>
<dbReference type="PANTHER" id="PTHR23150">
    <property type="entry name" value="SULFATASE MODIFYING FACTOR 1, 2"/>
    <property type="match status" value="1"/>
</dbReference>
<keyword evidence="3" id="KW-1185">Reference proteome</keyword>
<evidence type="ECO:0000313" key="3">
    <source>
        <dbReference type="Proteomes" id="UP000241222"/>
    </source>
</evidence>
<dbReference type="PANTHER" id="PTHR23150:SF19">
    <property type="entry name" value="FORMYLGLYCINE-GENERATING ENZYME"/>
    <property type="match status" value="1"/>
</dbReference>
<reference evidence="2 3" key="1">
    <citation type="submission" date="2018-03" db="EMBL/GenBank/DDBJ databases">
        <title>Whole genome sequencing of Histamine producing bacteria.</title>
        <authorList>
            <person name="Butler K."/>
        </authorList>
    </citation>
    <scope>NUCLEOTIDE SEQUENCE [LARGE SCALE GENOMIC DNA]</scope>
    <source>
        <strain evidence="2 3">JCM 13586</strain>
    </source>
</reference>
<dbReference type="SUPFAM" id="SSF56436">
    <property type="entry name" value="C-type lectin-like"/>
    <property type="match status" value="1"/>
</dbReference>
<evidence type="ECO:0000259" key="1">
    <source>
        <dbReference type="Pfam" id="PF03781"/>
    </source>
</evidence>
<dbReference type="AlphaFoldDB" id="A0A2T3J150"/>
<dbReference type="GO" id="GO:0120147">
    <property type="term" value="F:formylglycine-generating oxidase activity"/>
    <property type="evidence" value="ECO:0007669"/>
    <property type="project" value="TreeGrafter"/>
</dbReference>
<organism evidence="2 3">
    <name type="scientific">Photobacterium lutimaris</name>
    <dbReference type="NCBI Taxonomy" id="388278"/>
    <lineage>
        <taxon>Bacteria</taxon>
        <taxon>Pseudomonadati</taxon>
        <taxon>Pseudomonadota</taxon>
        <taxon>Gammaproteobacteria</taxon>
        <taxon>Vibrionales</taxon>
        <taxon>Vibrionaceae</taxon>
        <taxon>Photobacterium</taxon>
    </lineage>
</organism>
<gene>
    <name evidence="2" type="ORF">C9I99_06690</name>
</gene>
<dbReference type="InterPro" id="IPR042095">
    <property type="entry name" value="SUMF_sf"/>
</dbReference>
<comment type="caution">
    <text evidence="2">The sequence shown here is derived from an EMBL/GenBank/DDBJ whole genome shotgun (WGS) entry which is preliminary data.</text>
</comment>
<dbReference type="EMBL" id="PYMH01000002">
    <property type="protein sequence ID" value="PSU34777.1"/>
    <property type="molecule type" value="Genomic_DNA"/>
</dbReference>
<dbReference type="InterPro" id="IPR051043">
    <property type="entry name" value="Sulfatase_Mod_Factor_Kinase"/>
</dbReference>
<dbReference type="OrthoDB" id="9768004at2"/>